<protein>
    <submittedName>
        <fullName evidence="3">Uncharacterized protein</fullName>
    </submittedName>
</protein>
<sequence>MPDCHGIRPDMKGSGMTPEDPDRSRSQRIRAFTIAAVFWVAAAGVFAIIDCTTTLDGFTGMTMGVVLALFFAIVAVVLRRKQSRGR</sequence>
<feature type="transmembrane region" description="Helical" evidence="2">
    <location>
        <begin position="61"/>
        <end position="78"/>
    </location>
</feature>
<feature type="transmembrane region" description="Helical" evidence="2">
    <location>
        <begin position="31"/>
        <end position="49"/>
    </location>
</feature>
<keyword evidence="2" id="KW-0472">Membrane</keyword>
<name>A0A251Y5X5_9MICO</name>
<evidence type="ECO:0000256" key="1">
    <source>
        <dbReference type="SAM" id="MobiDB-lite"/>
    </source>
</evidence>
<feature type="region of interest" description="Disordered" evidence="1">
    <location>
        <begin position="1"/>
        <end position="24"/>
    </location>
</feature>
<proteinExistence type="predicted"/>
<evidence type="ECO:0000256" key="2">
    <source>
        <dbReference type="SAM" id="Phobius"/>
    </source>
</evidence>
<organism evidence="3 4">
    <name type="scientific">Clavibacter michiganensis</name>
    <dbReference type="NCBI Taxonomy" id="28447"/>
    <lineage>
        <taxon>Bacteria</taxon>
        <taxon>Bacillati</taxon>
        <taxon>Actinomycetota</taxon>
        <taxon>Actinomycetes</taxon>
        <taxon>Micrococcales</taxon>
        <taxon>Microbacteriaceae</taxon>
        <taxon>Clavibacter</taxon>
    </lineage>
</organism>
<comment type="caution">
    <text evidence="3">The sequence shown here is derived from an EMBL/GenBank/DDBJ whole genome shotgun (WGS) entry which is preliminary data.</text>
</comment>
<keyword evidence="2" id="KW-1133">Transmembrane helix</keyword>
<accession>A0A251Y5X5</accession>
<gene>
    <name evidence="3" type="ORF">BFL34_01813</name>
</gene>
<evidence type="ECO:0000313" key="4">
    <source>
        <dbReference type="Proteomes" id="UP000194837"/>
    </source>
</evidence>
<dbReference type="Proteomes" id="UP000194837">
    <property type="component" value="Unassembled WGS sequence"/>
</dbReference>
<keyword evidence="2" id="KW-0812">Transmembrane</keyword>
<dbReference type="AlphaFoldDB" id="A0A251Y5X5"/>
<feature type="compositionally biased region" description="Basic and acidic residues" evidence="1">
    <location>
        <begin position="1"/>
        <end position="11"/>
    </location>
</feature>
<reference evidence="3 4" key="1">
    <citation type="submission" date="2016-08" db="EMBL/GenBank/DDBJ databases">
        <title>Genome sequence of Clavibacter michiganensis spp strain CFBP7494.</title>
        <authorList>
            <person name="Thapa S.P."/>
            <person name="Coaker G."/>
            <person name="Jacques M.-A."/>
        </authorList>
    </citation>
    <scope>NUCLEOTIDE SEQUENCE [LARGE SCALE GENOMIC DNA]</scope>
    <source>
        <strain evidence="3">CFBP7494</strain>
    </source>
</reference>
<dbReference type="EMBL" id="MDJW01000009">
    <property type="protein sequence ID" value="OUE19674.1"/>
    <property type="molecule type" value="Genomic_DNA"/>
</dbReference>
<evidence type="ECO:0000313" key="3">
    <source>
        <dbReference type="EMBL" id="OUE19674.1"/>
    </source>
</evidence>